<evidence type="ECO:0000256" key="4">
    <source>
        <dbReference type="ARBA" id="ARBA00023014"/>
    </source>
</evidence>
<dbReference type="Gene3D" id="3.50.30.80">
    <property type="entry name" value="IlvD/EDD C-terminal domain-like"/>
    <property type="match status" value="1"/>
</dbReference>
<accession>A0ABY4A7E2</accession>
<dbReference type="InterPro" id="IPR037237">
    <property type="entry name" value="IlvD/EDD_N"/>
</dbReference>
<dbReference type="SUPFAM" id="SSF143975">
    <property type="entry name" value="IlvD/EDD N-terminal domain-like"/>
    <property type="match status" value="1"/>
</dbReference>
<dbReference type="Pfam" id="PF24877">
    <property type="entry name" value="ILV_EDD_C"/>
    <property type="match status" value="1"/>
</dbReference>
<dbReference type="InterPro" id="IPR042096">
    <property type="entry name" value="Dihydro-acid_dehy_C"/>
</dbReference>
<protein>
    <submittedName>
        <fullName evidence="8">Dihydroxy-acid dehydratase family protein</fullName>
    </submittedName>
</protein>
<keyword evidence="2" id="KW-0479">Metal-binding</keyword>
<dbReference type="SUPFAM" id="SSF52016">
    <property type="entry name" value="LeuD/IlvD-like"/>
    <property type="match status" value="1"/>
</dbReference>
<dbReference type="InterPro" id="IPR020558">
    <property type="entry name" value="DiOHA_6PGluconate_deHydtase_CS"/>
</dbReference>
<feature type="domain" description="Dihydroxy-acid/6-phosphogluconate dehydratase C-terminal" evidence="7">
    <location>
        <begin position="374"/>
        <end position="577"/>
    </location>
</feature>
<dbReference type="PANTHER" id="PTHR43183:SF1">
    <property type="entry name" value="HYPOTHETICAL DIHYDROXY-ACID DEHYDRATASE (EUROFUNG)-RELATED"/>
    <property type="match status" value="1"/>
</dbReference>
<proteinExistence type="inferred from homology"/>
<evidence type="ECO:0000256" key="3">
    <source>
        <dbReference type="ARBA" id="ARBA00023004"/>
    </source>
</evidence>
<dbReference type="PANTHER" id="PTHR43183">
    <property type="entry name" value="HYPOTHETICAL DIHYDROXYACID DEHYDRATASE (EUROFUNG)-RELATED"/>
    <property type="match status" value="1"/>
</dbReference>
<keyword evidence="4" id="KW-0411">Iron-sulfur</keyword>
<feature type="domain" description="Dihydroxy-acid/6-phosphogluconate dehydratase N-terminal" evidence="6">
    <location>
        <begin position="51"/>
        <end position="362"/>
    </location>
</feature>
<dbReference type="NCBIfam" id="NF004784">
    <property type="entry name" value="PRK06131.1"/>
    <property type="match status" value="1"/>
</dbReference>
<gene>
    <name evidence="8" type="ORF">INH39_32815</name>
</gene>
<dbReference type="InterPro" id="IPR052352">
    <property type="entry name" value="Sugar_Degrad_Dehydratases"/>
</dbReference>
<dbReference type="InterPro" id="IPR000581">
    <property type="entry name" value="ILV_EDD_N"/>
</dbReference>
<organism evidence="8 9">
    <name type="scientific">Massilia violaceinigra</name>
    <dbReference type="NCBI Taxonomy" id="2045208"/>
    <lineage>
        <taxon>Bacteria</taxon>
        <taxon>Pseudomonadati</taxon>
        <taxon>Pseudomonadota</taxon>
        <taxon>Betaproteobacteria</taxon>
        <taxon>Burkholderiales</taxon>
        <taxon>Oxalobacteraceae</taxon>
        <taxon>Telluria group</taxon>
        <taxon>Massilia</taxon>
    </lineage>
</organism>
<evidence type="ECO:0000313" key="9">
    <source>
        <dbReference type="Proteomes" id="UP000831532"/>
    </source>
</evidence>
<keyword evidence="9" id="KW-1185">Reference proteome</keyword>
<reference evidence="8 9" key="1">
    <citation type="submission" date="2020-10" db="EMBL/GenBank/DDBJ databases">
        <title>Genome analysis of Massilia species.</title>
        <authorList>
            <person name="Jung D.-H."/>
        </authorList>
    </citation>
    <scope>NUCLEOTIDE SEQUENCE [LARGE SCALE GENOMIC DNA]</scope>
    <source>
        <strain evidence="9">sipir</strain>
    </source>
</reference>
<evidence type="ECO:0000256" key="5">
    <source>
        <dbReference type="ARBA" id="ARBA00023239"/>
    </source>
</evidence>
<sequence length="598" mass="64747">MSTNSTSTPTPPRRYRSQDWFDNPDHIDMTALYLERFMNYGITADELRAGRPIIGIVQSGSDISPCNRIHLELAKRVRDGIRDAGGIAMEFPLHPIFENCRRPTASIDRNLAYLGLVEILHGYPIDAVVLTTGCDKTTPAQIMAASTVDIPAIVLSGGPMLDGWFEGELAGSGTAIWHGRRRLAAGEIDKEKFLQIAAASAPSAGHCNTMGTASTMNALAEALGMSLTGCSAIPAPYRERGQMAYETGRRIVELARQDVRPSQILTKDAFLDAIVVNAAIGGSTNAQPHIMAMARHAGIEIASSAWMEYGHDVPLLLNMQPAGKFLGERFHRAGGVPAIMWELQQAGKLRSDRLTVTGASMAVNLQGRASVDREVIFPYHAPLKTKAGFFVLKGNLFDFAIMKTSVISADFRARYLCRPGHENVFECRAVVFDGSGDYHARINDPALDIDEGCMLVIRGAGPIGWPGSAEVVNMQPPDALIRRGILNLPTLGDGRQSGTSDSPSILNASPESAAGGGLAYVRSGDMIRVDLNTGRCDMLVADEVLAERRKEPLPPTPPSQTPWQELYRSTVGQLEQGGCMEMALPYRGVGHDLPRHNH</sequence>
<evidence type="ECO:0000259" key="6">
    <source>
        <dbReference type="Pfam" id="PF00920"/>
    </source>
</evidence>
<dbReference type="Pfam" id="PF00920">
    <property type="entry name" value="ILVD_EDD_N"/>
    <property type="match status" value="1"/>
</dbReference>
<dbReference type="PROSITE" id="PS00886">
    <property type="entry name" value="ILVD_EDD_1"/>
    <property type="match status" value="1"/>
</dbReference>
<keyword evidence="3" id="KW-0408">Iron</keyword>
<dbReference type="NCBIfam" id="NF009560">
    <property type="entry name" value="PRK13017.1"/>
    <property type="match status" value="1"/>
</dbReference>
<comment type="similarity">
    <text evidence="1">Belongs to the IlvD/Edd family.</text>
</comment>
<dbReference type="Proteomes" id="UP000831532">
    <property type="component" value="Chromosome"/>
</dbReference>
<keyword evidence="5" id="KW-0456">Lyase</keyword>
<evidence type="ECO:0000259" key="7">
    <source>
        <dbReference type="Pfam" id="PF24877"/>
    </source>
</evidence>
<evidence type="ECO:0000313" key="8">
    <source>
        <dbReference type="EMBL" id="UOD30075.1"/>
    </source>
</evidence>
<dbReference type="EMBL" id="CP063361">
    <property type="protein sequence ID" value="UOD30075.1"/>
    <property type="molecule type" value="Genomic_DNA"/>
</dbReference>
<evidence type="ECO:0000256" key="1">
    <source>
        <dbReference type="ARBA" id="ARBA00006486"/>
    </source>
</evidence>
<evidence type="ECO:0000256" key="2">
    <source>
        <dbReference type="ARBA" id="ARBA00022723"/>
    </source>
</evidence>
<name>A0ABY4A7E2_9BURK</name>
<dbReference type="InterPro" id="IPR056740">
    <property type="entry name" value="ILV_EDD_C"/>
</dbReference>